<dbReference type="RefSeq" id="WP_253655910.1">
    <property type="nucleotide sequence ID" value="NZ_BAAAOE010000005.1"/>
</dbReference>
<dbReference type="InterPro" id="IPR057326">
    <property type="entry name" value="KR_dom"/>
</dbReference>
<sequence length="274" mass="29237">MPSVLVTGAGRGIGLATTRRLATAGWTVYAGARSAAQRAELADIENVVPVELDVTAETDVAALADRLPDHLDGLVNNAGIAVHGPIEALSRADVARQLDVNVAAQVAVTQAVLPAIRAARGRIVFVSSVSGRVATPGTGIYCASKYAVEGLADALRIELRPWRIGVSLVEPGPTRTDMWTGVFDDFDAATAAMSEEHRSLYRRQISGMRRLLPAMQRSAVDPDVVATRIEHALTARRPRRRYLCDTASRAQVVATGLTPQAVTDRVISLATRSR</sequence>
<dbReference type="CDD" id="cd05374">
    <property type="entry name" value="17beta-HSD-like_SDR_c"/>
    <property type="match status" value="1"/>
</dbReference>
<evidence type="ECO:0000256" key="1">
    <source>
        <dbReference type="ARBA" id="ARBA00006484"/>
    </source>
</evidence>
<dbReference type="InterPro" id="IPR020904">
    <property type="entry name" value="Sc_DH/Rdtase_CS"/>
</dbReference>
<dbReference type="SUPFAM" id="SSF51735">
    <property type="entry name" value="NAD(P)-binding Rossmann-fold domains"/>
    <property type="match status" value="1"/>
</dbReference>
<gene>
    <name evidence="4" type="ORF">LX12_003567</name>
</gene>
<evidence type="ECO:0000259" key="3">
    <source>
        <dbReference type="SMART" id="SM00822"/>
    </source>
</evidence>
<dbReference type="PRINTS" id="PR00081">
    <property type="entry name" value="GDHRDH"/>
</dbReference>
<dbReference type="EMBL" id="JAMTCG010000006">
    <property type="protein sequence ID" value="MCP2162363.1"/>
    <property type="molecule type" value="Genomic_DNA"/>
</dbReference>
<accession>A0ABT1H6Y7</accession>
<proteinExistence type="inferred from homology"/>
<dbReference type="InterPro" id="IPR036291">
    <property type="entry name" value="NAD(P)-bd_dom_sf"/>
</dbReference>
<organism evidence="4 5">
    <name type="scientific">Williamsia serinedens</name>
    <dbReference type="NCBI Taxonomy" id="391736"/>
    <lineage>
        <taxon>Bacteria</taxon>
        <taxon>Bacillati</taxon>
        <taxon>Actinomycetota</taxon>
        <taxon>Actinomycetes</taxon>
        <taxon>Mycobacteriales</taxon>
        <taxon>Nocardiaceae</taxon>
        <taxon>Williamsia</taxon>
    </lineage>
</organism>
<evidence type="ECO:0000313" key="5">
    <source>
        <dbReference type="Proteomes" id="UP001205740"/>
    </source>
</evidence>
<dbReference type="PANTHER" id="PTHR43313">
    <property type="entry name" value="SHORT-CHAIN DEHYDROGENASE/REDUCTASE FAMILY 9C"/>
    <property type="match status" value="1"/>
</dbReference>
<dbReference type="PANTHER" id="PTHR43313:SF1">
    <property type="entry name" value="3BETA-HYDROXYSTEROID DEHYDROGENASE DHS-16"/>
    <property type="match status" value="1"/>
</dbReference>
<feature type="domain" description="Ketoreductase" evidence="3">
    <location>
        <begin position="2"/>
        <end position="182"/>
    </location>
</feature>
<dbReference type="Proteomes" id="UP001205740">
    <property type="component" value="Unassembled WGS sequence"/>
</dbReference>
<comment type="caution">
    <text evidence="4">The sequence shown here is derived from an EMBL/GenBank/DDBJ whole genome shotgun (WGS) entry which is preliminary data.</text>
</comment>
<comment type="similarity">
    <text evidence="1 2">Belongs to the short-chain dehydrogenases/reductases (SDR) family.</text>
</comment>
<name>A0ABT1H6Y7_9NOCA</name>
<dbReference type="PRINTS" id="PR00080">
    <property type="entry name" value="SDRFAMILY"/>
</dbReference>
<dbReference type="Gene3D" id="3.40.50.720">
    <property type="entry name" value="NAD(P)-binding Rossmann-like Domain"/>
    <property type="match status" value="1"/>
</dbReference>
<reference evidence="4 5" key="1">
    <citation type="submission" date="2022-06" db="EMBL/GenBank/DDBJ databases">
        <title>Genomic Encyclopedia of Archaeal and Bacterial Type Strains, Phase II (KMG-II): from individual species to whole genera.</title>
        <authorList>
            <person name="Goeker M."/>
        </authorList>
    </citation>
    <scope>NUCLEOTIDE SEQUENCE [LARGE SCALE GENOMIC DNA]</scope>
    <source>
        <strain evidence="4 5">DSM 45037</strain>
    </source>
</reference>
<protein>
    <submittedName>
        <fullName evidence="4">NADP-dependent 3-hydroxy acid dehydrogenase YdfG</fullName>
    </submittedName>
</protein>
<dbReference type="InterPro" id="IPR002347">
    <property type="entry name" value="SDR_fam"/>
</dbReference>
<keyword evidence="5" id="KW-1185">Reference proteome</keyword>
<evidence type="ECO:0000313" key="4">
    <source>
        <dbReference type="EMBL" id="MCP2162363.1"/>
    </source>
</evidence>
<dbReference type="PROSITE" id="PS00061">
    <property type="entry name" value="ADH_SHORT"/>
    <property type="match status" value="1"/>
</dbReference>
<dbReference type="SMART" id="SM00822">
    <property type="entry name" value="PKS_KR"/>
    <property type="match status" value="1"/>
</dbReference>
<dbReference type="Pfam" id="PF00106">
    <property type="entry name" value="adh_short"/>
    <property type="match status" value="1"/>
</dbReference>
<evidence type="ECO:0000256" key="2">
    <source>
        <dbReference type="RuleBase" id="RU000363"/>
    </source>
</evidence>